<reference evidence="1 2" key="1">
    <citation type="journal article" date="2014" name="Agronomy (Basel)">
        <title>A Draft Genome Sequence for Ensete ventricosum, the Drought-Tolerant Tree Against Hunger.</title>
        <authorList>
            <person name="Harrison J."/>
            <person name="Moore K.A."/>
            <person name="Paszkiewicz K."/>
            <person name="Jones T."/>
            <person name="Grant M."/>
            <person name="Ambacheew D."/>
            <person name="Muzemil S."/>
            <person name="Studholme D.J."/>
        </authorList>
    </citation>
    <scope>NUCLEOTIDE SEQUENCE [LARGE SCALE GENOMIC DNA]</scope>
</reference>
<organism evidence="1 2">
    <name type="scientific">Ensete ventricosum</name>
    <name type="common">Abyssinian banana</name>
    <name type="synonym">Musa ensete</name>
    <dbReference type="NCBI Taxonomy" id="4639"/>
    <lineage>
        <taxon>Eukaryota</taxon>
        <taxon>Viridiplantae</taxon>
        <taxon>Streptophyta</taxon>
        <taxon>Embryophyta</taxon>
        <taxon>Tracheophyta</taxon>
        <taxon>Spermatophyta</taxon>
        <taxon>Magnoliopsida</taxon>
        <taxon>Liliopsida</taxon>
        <taxon>Zingiberales</taxon>
        <taxon>Musaceae</taxon>
        <taxon>Ensete</taxon>
    </lineage>
</organism>
<dbReference type="EMBL" id="AMZH03013939">
    <property type="protein sequence ID" value="RRT48469.1"/>
    <property type="molecule type" value="Genomic_DNA"/>
</dbReference>
<protein>
    <submittedName>
        <fullName evidence="1">Uncharacterized protein</fullName>
    </submittedName>
</protein>
<accession>A0A426Y9R2</accession>
<proteinExistence type="predicted"/>
<evidence type="ECO:0000313" key="2">
    <source>
        <dbReference type="Proteomes" id="UP000287651"/>
    </source>
</evidence>
<dbReference type="AlphaFoldDB" id="A0A426Y9R2"/>
<name>A0A426Y9R2_ENSVE</name>
<comment type="caution">
    <text evidence="1">The sequence shown here is derived from an EMBL/GenBank/DDBJ whole genome shotgun (WGS) entry which is preliminary data.</text>
</comment>
<dbReference type="Proteomes" id="UP000287651">
    <property type="component" value="Unassembled WGS sequence"/>
</dbReference>
<sequence>MSSIATSRDRVSGARRVGDGAALNVFALLPHRTSCTAMQPPDRDSPPPTTAGPLCCPLQVAAVSTKVNWTRKRVRKLWATMALLFYEHDCRGVQQTKASMICYYEQLTDGMRSCDPHVIWMSWGEICCSSASFGMARGKAGSPAWE</sequence>
<gene>
    <name evidence="1" type="ORF">B296_00053079</name>
</gene>
<evidence type="ECO:0000313" key="1">
    <source>
        <dbReference type="EMBL" id="RRT48469.1"/>
    </source>
</evidence>